<dbReference type="GO" id="GO:0004674">
    <property type="term" value="F:protein serine/threonine kinase activity"/>
    <property type="evidence" value="ECO:0007669"/>
    <property type="project" value="UniProtKB-KW"/>
</dbReference>
<dbReference type="SUPFAM" id="SSF56112">
    <property type="entry name" value="Protein kinase-like (PK-like)"/>
    <property type="match status" value="1"/>
</dbReference>
<evidence type="ECO:0000256" key="5">
    <source>
        <dbReference type="SAM" id="MobiDB-lite"/>
    </source>
</evidence>
<gene>
    <name evidence="7" type="ORF">BDP27DRAFT_1216613</name>
</gene>
<comment type="caution">
    <text evidence="7">The sequence shown here is derived from an EMBL/GenBank/DDBJ whole genome shotgun (WGS) entry which is preliminary data.</text>
</comment>
<keyword evidence="1 3" id="KW-0547">Nucleotide-binding</keyword>
<evidence type="ECO:0000256" key="2">
    <source>
        <dbReference type="ARBA" id="ARBA00022840"/>
    </source>
</evidence>
<keyword evidence="7" id="KW-0808">Transferase</keyword>
<evidence type="ECO:0000313" key="8">
    <source>
        <dbReference type="Proteomes" id="UP000772434"/>
    </source>
</evidence>
<sequence>PPKAPTPHYSTPHGTRWHRERDAAGGSQAFDLPSDPKVLGPWIIGECVGKGASGRVRIAKHRYTNQLAAIKILPRAPLDSSRHSIATQAAKIKKHSLGIEREITMMKLMNHPNILRIYDVYEGTKELFLVLEYVEGGELFDYLVNCGRLPEPDAICFFKQLIYGLNYAHTFSIIHRDLKPENILVSSFSPPRIKIIDWGMAAFAPPSLQLETSCGSPHYASPEIVNGHRYTGNATDIWSCGVVLYVMLTGTLPFDDKDVKVLLGKVKIGKFAMPKDIDQSAQDLLSKMLVVDVNERITIPEILAHPWLNTSPAALRHHSVASSSSDPVLPPSPSTLSRPLPILLPSIPKFFSPSTLSGVVMQIRRPF</sequence>
<keyword evidence="4" id="KW-0723">Serine/threonine-protein kinase</keyword>
<dbReference type="PROSITE" id="PS00108">
    <property type="entry name" value="PROTEIN_KINASE_ST"/>
    <property type="match status" value="1"/>
</dbReference>
<dbReference type="InterPro" id="IPR008271">
    <property type="entry name" value="Ser/Thr_kinase_AS"/>
</dbReference>
<name>A0A9P5Q060_9AGAR</name>
<dbReference type="PANTHER" id="PTHR24346:SF110">
    <property type="entry name" value="NON-SPECIFIC SERINE_THREONINE PROTEIN KINASE"/>
    <property type="match status" value="1"/>
</dbReference>
<keyword evidence="7" id="KW-0418">Kinase</keyword>
<dbReference type="GO" id="GO:0035556">
    <property type="term" value="P:intracellular signal transduction"/>
    <property type="evidence" value="ECO:0007669"/>
    <property type="project" value="TreeGrafter"/>
</dbReference>
<dbReference type="FunFam" id="1.10.510.10:FF:000571">
    <property type="entry name" value="Maternal embryonic leucine zipper kinase"/>
    <property type="match status" value="1"/>
</dbReference>
<dbReference type="InterPro" id="IPR011009">
    <property type="entry name" value="Kinase-like_dom_sf"/>
</dbReference>
<reference evidence="7" key="1">
    <citation type="submission" date="2020-11" db="EMBL/GenBank/DDBJ databases">
        <authorList>
            <consortium name="DOE Joint Genome Institute"/>
            <person name="Ahrendt S."/>
            <person name="Riley R."/>
            <person name="Andreopoulos W."/>
            <person name="Labutti K."/>
            <person name="Pangilinan J."/>
            <person name="Ruiz-Duenas F.J."/>
            <person name="Barrasa J.M."/>
            <person name="Sanchez-Garcia M."/>
            <person name="Camarero S."/>
            <person name="Miyauchi S."/>
            <person name="Serrano A."/>
            <person name="Linde D."/>
            <person name="Babiker R."/>
            <person name="Drula E."/>
            <person name="Ayuso-Fernandez I."/>
            <person name="Pacheco R."/>
            <person name="Padilla G."/>
            <person name="Ferreira P."/>
            <person name="Barriuso J."/>
            <person name="Kellner H."/>
            <person name="Castanera R."/>
            <person name="Alfaro M."/>
            <person name="Ramirez L."/>
            <person name="Pisabarro A.G."/>
            <person name="Kuo A."/>
            <person name="Tritt A."/>
            <person name="Lipzen A."/>
            <person name="He G."/>
            <person name="Yan M."/>
            <person name="Ng V."/>
            <person name="Cullen D."/>
            <person name="Martin F."/>
            <person name="Rosso M.-N."/>
            <person name="Henrissat B."/>
            <person name="Hibbett D."/>
            <person name="Martinez A.T."/>
            <person name="Grigoriev I.V."/>
        </authorList>
    </citation>
    <scope>NUCLEOTIDE SEQUENCE</scope>
    <source>
        <strain evidence="7">AH 40177</strain>
    </source>
</reference>
<feature type="binding site" evidence="3">
    <location>
        <position position="71"/>
    </location>
    <ligand>
        <name>ATP</name>
        <dbReference type="ChEBI" id="CHEBI:30616"/>
    </ligand>
</feature>
<dbReference type="InterPro" id="IPR017441">
    <property type="entry name" value="Protein_kinase_ATP_BS"/>
</dbReference>
<dbReference type="Pfam" id="PF00069">
    <property type="entry name" value="Pkinase"/>
    <property type="match status" value="1"/>
</dbReference>
<dbReference type="Gene3D" id="1.10.510.10">
    <property type="entry name" value="Transferase(Phosphotransferase) domain 1"/>
    <property type="match status" value="1"/>
</dbReference>
<dbReference type="SMART" id="SM00220">
    <property type="entry name" value="S_TKc"/>
    <property type="match status" value="1"/>
</dbReference>
<dbReference type="PROSITE" id="PS50011">
    <property type="entry name" value="PROTEIN_KINASE_DOM"/>
    <property type="match status" value="1"/>
</dbReference>
<proteinExistence type="inferred from homology"/>
<keyword evidence="2 3" id="KW-0067">ATP-binding</keyword>
<dbReference type="OrthoDB" id="193931at2759"/>
<feature type="non-terminal residue" evidence="7">
    <location>
        <position position="367"/>
    </location>
</feature>
<dbReference type="GO" id="GO:0005524">
    <property type="term" value="F:ATP binding"/>
    <property type="evidence" value="ECO:0007669"/>
    <property type="project" value="UniProtKB-UniRule"/>
</dbReference>
<feature type="domain" description="Protein kinase" evidence="6">
    <location>
        <begin position="42"/>
        <end position="308"/>
    </location>
</feature>
<dbReference type="AlphaFoldDB" id="A0A9P5Q060"/>
<evidence type="ECO:0000256" key="4">
    <source>
        <dbReference type="RuleBase" id="RU000304"/>
    </source>
</evidence>
<dbReference type="InterPro" id="IPR000719">
    <property type="entry name" value="Prot_kinase_dom"/>
</dbReference>
<accession>A0A9P5Q060</accession>
<feature type="region of interest" description="Disordered" evidence="5">
    <location>
        <begin position="1"/>
        <end position="32"/>
    </location>
</feature>
<dbReference type="GO" id="GO:0005737">
    <property type="term" value="C:cytoplasm"/>
    <property type="evidence" value="ECO:0007669"/>
    <property type="project" value="TreeGrafter"/>
</dbReference>
<dbReference type="PROSITE" id="PS00107">
    <property type="entry name" value="PROTEIN_KINASE_ATP"/>
    <property type="match status" value="1"/>
</dbReference>
<dbReference type="PANTHER" id="PTHR24346">
    <property type="entry name" value="MAP/MICROTUBULE AFFINITY-REGULATING KINASE"/>
    <property type="match status" value="1"/>
</dbReference>
<evidence type="ECO:0000313" key="7">
    <source>
        <dbReference type="EMBL" id="KAF9073103.1"/>
    </source>
</evidence>
<organism evidence="7 8">
    <name type="scientific">Rhodocollybia butyracea</name>
    <dbReference type="NCBI Taxonomy" id="206335"/>
    <lineage>
        <taxon>Eukaryota</taxon>
        <taxon>Fungi</taxon>
        <taxon>Dikarya</taxon>
        <taxon>Basidiomycota</taxon>
        <taxon>Agaricomycotina</taxon>
        <taxon>Agaricomycetes</taxon>
        <taxon>Agaricomycetidae</taxon>
        <taxon>Agaricales</taxon>
        <taxon>Marasmiineae</taxon>
        <taxon>Omphalotaceae</taxon>
        <taxon>Rhodocollybia</taxon>
    </lineage>
</organism>
<dbReference type="EMBL" id="JADNRY010000020">
    <property type="protein sequence ID" value="KAF9073103.1"/>
    <property type="molecule type" value="Genomic_DNA"/>
</dbReference>
<evidence type="ECO:0000256" key="1">
    <source>
        <dbReference type="ARBA" id="ARBA00022741"/>
    </source>
</evidence>
<evidence type="ECO:0000259" key="6">
    <source>
        <dbReference type="PROSITE" id="PS50011"/>
    </source>
</evidence>
<evidence type="ECO:0000256" key="3">
    <source>
        <dbReference type="PROSITE-ProRule" id="PRU10141"/>
    </source>
</evidence>
<keyword evidence="8" id="KW-1185">Reference proteome</keyword>
<dbReference type="Proteomes" id="UP000772434">
    <property type="component" value="Unassembled WGS sequence"/>
</dbReference>
<comment type="similarity">
    <text evidence="4">Belongs to the protein kinase superfamily.</text>
</comment>
<protein>
    <submittedName>
        <fullName evidence="7">Kinase-like domain-containing protein</fullName>
    </submittedName>
</protein>